<dbReference type="RefSeq" id="WP_326124428.1">
    <property type="nucleotide sequence ID" value="NZ_JARSFG010000020.1"/>
</dbReference>
<gene>
    <name evidence="1" type="ORF">P9B03_15650</name>
</gene>
<name>A0AAW9NYC2_9BACL</name>
<organism evidence="1 2">
    <name type="scientific">Metasolibacillus meyeri</name>
    <dbReference type="NCBI Taxonomy" id="1071052"/>
    <lineage>
        <taxon>Bacteria</taxon>
        <taxon>Bacillati</taxon>
        <taxon>Bacillota</taxon>
        <taxon>Bacilli</taxon>
        <taxon>Bacillales</taxon>
        <taxon>Caryophanaceae</taxon>
        <taxon>Metasolibacillus</taxon>
    </lineage>
</organism>
<protein>
    <recommendedName>
        <fullName evidence="3">Fur-regulated basic protein FbpA</fullName>
    </recommendedName>
</protein>
<proteinExistence type="predicted"/>
<evidence type="ECO:0000313" key="2">
    <source>
        <dbReference type="Proteomes" id="UP001344888"/>
    </source>
</evidence>
<reference evidence="1 2" key="1">
    <citation type="submission" date="2023-03" db="EMBL/GenBank/DDBJ databases">
        <title>Bacillus Genome Sequencing.</title>
        <authorList>
            <person name="Dunlap C."/>
        </authorList>
    </citation>
    <scope>NUCLEOTIDE SEQUENCE [LARGE SCALE GENOMIC DNA]</scope>
    <source>
        <strain evidence="1 2">B-59205</strain>
    </source>
</reference>
<dbReference type="EMBL" id="JARSFG010000020">
    <property type="protein sequence ID" value="MEC1179935.1"/>
    <property type="molecule type" value="Genomic_DNA"/>
</dbReference>
<evidence type="ECO:0008006" key="3">
    <source>
        <dbReference type="Google" id="ProtNLM"/>
    </source>
</evidence>
<keyword evidence="2" id="KW-1185">Reference proteome</keyword>
<comment type="caution">
    <text evidence="1">The sequence shown here is derived from an EMBL/GenBank/DDBJ whole genome shotgun (WGS) entry which is preliminary data.</text>
</comment>
<sequence>MYQKLWEVIQLFKEQDFIGQAEWAYAEEVLDVDTFQLLQEQMEEKVHLISETWQ</sequence>
<dbReference type="AlphaFoldDB" id="A0AAW9NYC2"/>
<evidence type="ECO:0000313" key="1">
    <source>
        <dbReference type="EMBL" id="MEC1179935.1"/>
    </source>
</evidence>
<dbReference type="Proteomes" id="UP001344888">
    <property type="component" value="Unassembled WGS sequence"/>
</dbReference>
<accession>A0AAW9NYC2</accession>